<dbReference type="Proteomes" id="UP000266441">
    <property type="component" value="Unassembled WGS sequence"/>
</dbReference>
<name>A0A399D662_9BACT</name>
<dbReference type="InterPro" id="IPR011990">
    <property type="entry name" value="TPR-like_helical_dom_sf"/>
</dbReference>
<dbReference type="CDD" id="cd08977">
    <property type="entry name" value="SusD"/>
    <property type="match status" value="1"/>
</dbReference>
<protein>
    <submittedName>
        <fullName evidence="8">RagB/SusD family nutrient uptake outer membrane protein</fullName>
    </submittedName>
</protein>
<evidence type="ECO:0000256" key="1">
    <source>
        <dbReference type="ARBA" id="ARBA00004442"/>
    </source>
</evidence>
<dbReference type="EMBL" id="QWET01000001">
    <property type="protein sequence ID" value="RIH67119.1"/>
    <property type="molecule type" value="Genomic_DNA"/>
</dbReference>
<sequence>MLNFKNYVIMKNIKYFLIFLTITFWSCDDFLDKYPHDELSDNTFWKNEEELQMGLTACYGLMQNEYISSATGSGDKVYWDGLTDNAFVSDFWGLQEFYSGDQNPTNDLAGGLYSKCYNVVAAVNSFLSKIDLVDIEQEKKNKYIAEARFIRAYVYHELVLNFGGVPLFSSEPTIESASVGRSTKEEVMTLINNDLDFAIENLPDESYTGHVVKNSARGLKARVLLYGDDWSGVAQYTQDIMSSGKTSLYTNYKNMFINEGQGDDNTEILFSIKFLAPEEWHNIDYRVGGPSHINVLEDLVNDYLTINGLPIDEDPIYNPDSLHKNRDPRLQQTIFCEEGEPWIYDVNNGYTYYFTNNTTKFSCKKYIDESVQASHVTQSDQDIVLLRYGDVLLMYAEAKNELGQFGQNEWNQSIRLIRERAGFIVSQALDFPGGNQSNLREIIRHERRIEMAFEGFRYYDLLRWGNIKEVWENIEGENPQVRQYNENKPLFPIPESQIDYYNNNDIPFEQNPGYN</sequence>
<keyword evidence="3" id="KW-0732">Signal</keyword>
<dbReference type="Pfam" id="PF14322">
    <property type="entry name" value="SusD-like_3"/>
    <property type="match status" value="1"/>
</dbReference>
<feature type="domain" description="SusD-like N-terminal" evidence="7">
    <location>
        <begin position="29"/>
        <end position="225"/>
    </location>
</feature>
<evidence type="ECO:0000256" key="4">
    <source>
        <dbReference type="ARBA" id="ARBA00023136"/>
    </source>
</evidence>
<comment type="similarity">
    <text evidence="2">Belongs to the SusD family.</text>
</comment>
<evidence type="ECO:0000256" key="3">
    <source>
        <dbReference type="ARBA" id="ARBA00022729"/>
    </source>
</evidence>
<dbReference type="SUPFAM" id="SSF48452">
    <property type="entry name" value="TPR-like"/>
    <property type="match status" value="1"/>
</dbReference>
<dbReference type="AlphaFoldDB" id="A0A399D662"/>
<evidence type="ECO:0000259" key="6">
    <source>
        <dbReference type="Pfam" id="PF07980"/>
    </source>
</evidence>
<dbReference type="Pfam" id="PF07980">
    <property type="entry name" value="SusD_RagB"/>
    <property type="match status" value="1"/>
</dbReference>
<evidence type="ECO:0000256" key="2">
    <source>
        <dbReference type="ARBA" id="ARBA00006275"/>
    </source>
</evidence>
<evidence type="ECO:0000313" key="8">
    <source>
        <dbReference type="EMBL" id="RIH67119.1"/>
    </source>
</evidence>
<evidence type="ECO:0000259" key="7">
    <source>
        <dbReference type="Pfam" id="PF14322"/>
    </source>
</evidence>
<feature type="domain" description="RagB/SusD" evidence="6">
    <location>
        <begin position="284"/>
        <end position="514"/>
    </location>
</feature>
<gene>
    <name evidence="8" type="ORF">D1164_01430</name>
</gene>
<dbReference type="InterPro" id="IPR012944">
    <property type="entry name" value="SusD_RagB_dom"/>
</dbReference>
<dbReference type="GO" id="GO:0009279">
    <property type="term" value="C:cell outer membrane"/>
    <property type="evidence" value="ECO:0007669"/>
    <property type="project" value="UniProtKB-SubCell"/>
</dbReference>
<comment type="subcellular location">
    <subcellularLocation>
        <location evidence="1">Cell outer membrane</location>
    </subcellularLocation>
</comment>
<dbReference type="OrthoDB" id="1147023at2"/>
<dbReference type="Gene3D" id="1.25.40.390">
    <property type="match status" value="1"/>
</dbReference>
<proteinExistence type="inferred from homology"/>
<evidence type="ECO:0000313" key="9">
    <source>
        <dbReference type="Proteomes" id="UP000266441"/>
    </source>
</evidence>
<evidence type="ECO:0000256" key="5">
    <source>
        <dbReference type="ARBA" id="ARBA00023237"/>
    </source>
</evidence>
<accession>A0A399D662</accession>
<dbReference type="InterPro" id="IPR033985">
    <property type="entry name" value="SusD-like_N"/>
</dbReference>
<comment type="caution">
    <text evidence="8">The sequence shown here is derived from an EMBL/GenBank/DDBJ whole genome shotgun (WGS) entry which is preliminary data.</text>
</comment>
<reference evidence="8 9" key="1">
    <citation type="journal article" date="2015" name="Int. J. Syst. Evol. Microbiol.">
        <title>Mariniphaga sediminis sp. nov., isolated from coastal sediment.</title>
        <authorList>
            <person name="Wang F.Q."/>
            <person name="Shen Q.Y."/>
            <person name="Chen G.J."/>
            <person name="Du Z.J."/>
        </authorList>
    </citation>
    <scope>NUCLEOTIDE SEQUENCE [LARGE SCALE GENOMIC DNA]</scope>
    <source>
        <strain evidence="8 9">SY21</strain>
    </source>
</reference>
<keyword evidence="4" id="KW-0472">Membrane</keyword>
<keyword evidence="9" id="KW-1185">Reference proteome</keyword>
<keyword evidence="5" id="KW-0998">Cell outer membrane</keyword>
<organism evidence="8 9">
    <name type="scientific">Mariniphaga sediminis</name>
    <dbReference type="NCBI Taxonomy" id="1628158"/>
    <lineage>
        <taxon>Bacteria</taxon>
        <taxon>Pseudomonadati</taxon>
        <taxon>Bacteroidota</taxon>
        <taxon>Bacteroidia</taxon>
        <taxon>Marinilabiliales</taxon>
        <taxon>Prolixibacteraceae</taxon>
        <taxon>Mariniphaga</taxon>
    </lineage>
</organism>